<dbReference type="Gene3D" id="3.30.565.10">
    <property type="entry name" value="Histidine kinase-like ATPase, C-terminal domain"/>
    <property type="match status" value="1"/>
</dbReference>
<protein>
    <submittedName>
        <fullName evidence="3">ATP-binding protein</fullName>
    </submittedName>
</protein>
<keyword evidence="4" id="KW-1185">Reference proteome</keyword>
<dbReference type="SUPFAM" id="SSF55874">
    <property type="entry name" value="ATPase domain of HSP90 chaperone/DNA topoisomerase II/histidine kinase"/>
    <property type="match status" value="1"/>
</dbReference>
<dbReference type="InterPro" id="IPR036890">
    <property type="entry name" value="HATPase_C_sf"/>
</dbReference>
<reference evidence="3" key="2">
    <citation type="submission" date="2024-02" db="EMBL/GenBank/DDBJ databases">
        <authorList>
            <person name="Prathaban M."/>
            <person name="Mythili R."/>
            <person name="Sharmila Devi N."/>
            <person name="Sobanaa M."/>
            <person name="Prathiviraj R."/>
            <person name="Selvin J."/>
        </authorList>
    </citation>
    <scope>NUCLEOTIDE SEQUENCE</scope>
    <source>
        <strain evidence="3">MP1014</strain>
    </source>
</reference>
<name>A0ABU7Z756_9MICO</name>
<gene>
    <name evidence="3" type="ORF">V5O49_09475</name>
</gene>
<evidence type="ECO:0000259" key="2">
    <source>
        <dbReference type="Pfam" id="PF13581"/>
    </source>
</evidence>
<dbReference type="EMBL" id="JBAGLP010000117">
    <property type="protein sequence ID" value="MEG3615349.1"/>
    <property type="molecule type" value="Genomic_DNA"/>
</dbReference>
<evidence type="ECO:0000256" key="1">
    <source>
        <dbReference type="ARBA" id="ARBA00022527"/>
    </source>
</evidence>
<evidence type="ECO:0000313" key="4">
    <source>
        <dbReference type="Proteomes" id="UP001310387"/>
    </source>
</evidence>
<reference evidence="3" key="1">
    <citation type="journal article" date="2024" name="Antonie Van Leeuwenhoek">
        <title>Isoptericola haloaureus sp. nov., a dimorphic actinobacterium isolated from mangrove sediments of southeast India, implicating biosaline agricultural significance through nitrogen fixation and salt tolerance genes.</title>
        <authorList>
            <person name="Prathaban M."/>
            <person name="Prathiviraj R."/>
            <person name="Ravichandran M."/>
            <person name="Natarajan S.D."/>
            <person name="Sobanaa M."/>
            <person name="Hari Krishna Kumar S."/>
            <person name="Chandrasekar V."/>
            <person name="Selvin J."/>
        </authorList>
    </citation>
    <scope>NUCLEOTIDE SEQUENCE</scope>
    <source>
        <strain evidence="3">MP1014</strain>
    </source>
</reference>
<dbReference type="PANTHER" id="PTHR35526:SF3">
    <property type="entry name" value="ANTI-SIGMA-F FACTOR RSBW"/>
    <property type="match status" value="1"/>
</dbReference>
<dbReference type="Proteomes" id="UP001310387">
    <property type="component" value="Unassembled WGS sequence"/>
</dbReference>
<keyword evidence="1" id="KW-0808">Transferase</keyword>
<dbReference type="RefSeq" id="WP_332902007.1">
    <property type="nucleotide sequence ID" value="NZ_JBAGLP010000117.1"/>
</dbReference>
<dbReference type="PANTHER" id="PTHR35526">
    <property type="entry name" value="ANTI-SIGMA-F FACTOR RSBW-RELATED"/>
    <property type="match status" value="1"/>
</dbReference>
<keyword evidence="3" id="KW-0067">ATP-binding</keyword>
<evidence type="ECO:0000313" key="3">
    <source>
        <dbReference type="EMBL" id="MEG3615349.1"/>
    </source>
</evidence>
<keyword evidence="1" id="KW-0723">Serine/threonine-protein kinase</keyword>
<feature type="domain" description="Histidine kinase/HSP90-like ATPase" evidence="2">
    <location>
        <begin position="28"/>
        <end position="141"/>
    </location>
</feature>
<organism evidence="3 4">
    <name type="scientific">Isoptericola haloaureus</name>
    <dbReference type="NCBI Taxonomy" id="1542902"/>
    <lineage>
        <taxon>Bacteria</taxon>
        <taxon>Bacillati</taxon>
        <taxon>Actinomycetota</taxon>
        <taxon>Actinomycetes</taxon>
        <taxon>Micrococcales</taxon>
        <taxon>Promicromonosporaceae</taxon>
        <taxon>Isoptericola</taxon>
    </lineage>
</organism>
<proteinExistence type="predicted"/>
<dbReference type="CDD" id="cd16936">
    <property type="entry name" value="HATPase_RsbW-like"/>
    <property type="match status" value="1"/>
</dbReference>
<dbReference type="InterPro" id="IPR050267">
    <property type="entry name" value="Anti-sigma-factor_SerPK"/>
</dbReference>
<keyword evidence="1" id="KW-0418">Kinase</keyword>
<accession>A0ABU7Z756</accession>
<comment type="caution">
    <text evidence="3">The sequence shown here is derived from an EMBL/GenBank/DDBJ whole genome shotgun (WGS) entry which is preliminary data.</text>
</comment>
<dbReference type="GO" id="GO:0005524">
    <property type="term" value="F:ATP binding"/>
    <property type="evidence" value="ECO:0007669"/>
    <property type="project" value="UniProtKB-KW"/>
</dbReference>
<dbReference type="InterPro" id="IPR003594">
    <property type="entry name" value="HATPase_dom"/>
</dbReference>
<sequence>MTVRQDDELPNTPPPAQFDEVARWTLSEVEEVAGLRADLQARLGADGSGDLAATTEKLVLIVSELATNAVRHGLPPTVVRLMHGTDGDWLLDVADHDVSSPPVPAGDRDPGHGGLGLRIARRLSLAVGWYTTETAKHVWATVPGPVPAATPAE</sequence>
<keyword evidence="3" id="KW-0547">Nucleotide-binding</keyword>
<dbReference type="Pfam" id="PF13581">
    <property type="entry name" value="HATPase_c_2"/>
    <property type="match status" value="1"/>
</dbReference>